<protein>
    <submittedName>
        <fullName evidence="2">Glycosyl transferase</fullName>
    </submittedName>
</protein>
<evidence type="ECO:0000313" key="3">
    <source>
        <dbReference type="Proteomes" id="UP001203852"/>
    </source>
</evidence>
<dbReference type="InterPro" id="IPR039367">
    <property type="entry name" value="Och1-like"/>
</dbReference>
<dbReference type="SUPFAM" id="SSF53448">
    <property type="entry name" value="Nucleotide-diphospho-sugar transferases"/>
    <property type="match status" value="1"/>
</dbReference>
<dbReference type="Gene3D" id="3.90.550.20">
    <property type="match status" value="1"/>
</dbReference>
<organism evidence="2 3">
    <name type="scientific">Exophiala viscosa</name>
    <dbReference type="NCBI Taxonomy" id="2486360"/>
    <lineage>
        <taxon>Eukaryota</taxon>
        <taxon>Fungi</taxon>
        <taxon>Dikarya</taxon>
        <taxon>Ascomycota</taxon>
        <taxon>Pezizomycotina</taxon>
        <taxon>Eurotiomycetes</taxon>
        <taxon>Chaetothyriomycetidae</taxon>
        <taxon>Chaetothyriales</taxon>
        <taxon>Herpotrichiellaceae</taxon>
        <taxon>Exophiala</taxon>
    </lineage>
</organism>
<dbReference type="EMBL" id="MU404355">
    <property type="protein sequence ID" value="KAI1611815.1"/>
    <property type="molecule type" value="Genomic_DNA"/>
</dbReference>
<gene>
    <name evidence="2" type="ORF">EDD36DRAFT_267387</name>
</gene>
<dbReference type="PANTHER" id="PTHR31834">
    <property type="entry name" value="INITIATION-SPECIFIC ALPHA-1,6-MANNOSYLTRANSFERASE"/>
    <property type="match status" value="1"/>
</dbReference>
<keyword evidence="2" id="KW-0808">Transferase</keyword>
<dbReference type="GO" id="GO:0000009">
    <property type="term" value="F:alpha-1,6-mannosyltransferase activity"/>
    <property type="evidence" value="ECO:0007669"/>
    <property type="project" value="InterPro"/>
</dbReference>
<dbReference type="Proteomes" id="UP001203852">
    <property type="component" value="Unassembled WGS sequence"/>
</dbReference>
<dbReference type="Pfam" id="PF04488">
    <property type="entry name" value="Gly_transf_sug"/>
    <property type="match status" value="1"/>
</dbReference>
<dbReference type="AlphaFoldDB" id="A0AAN6ICB2"/>
<proteinExistence type="inferred from homology"/>
<dbReference type="GO" id="GO:0006487">
    <property type="term" value="P:protein N-linked glycosylation"/>
    <property type="evidence" value="ECO:0007669"/>
    <property type="project" value="TreeGrafter"/>
</dbReference>
<dbReference type="GO" id="GO:0000136">
    <property type="term" value="C:mannan polymerase complex"/>
    <property type="evidence" value="ECO:0007669"/>
    <property type="project" value="TreeGrafter"/>
</dbReference>
<dbReference type="FunFam" id="3.90.550.20:FF:000004">
    <property type="entry name" value="Glycosyltransferase family 32 protein"/>
    <property type="match status" value="1"/>
</dbReference>
<comment type="similarity">
    <text evidence="1">Belongs to the glycosyltransferase 32 family.</text>
</comment>
<dbReference type="InterPro" id="IPR007577">
    <property type="entry name" value="GlycoTrfase_DXD_sugar-bd_CS"/>
</dbReference>
<comment type="caution">
    <text evidence="2">The sequence shown here is derived from an EMBL/GenBank/DDBJ whole genome shotgun (WGS) entry which is preliminary data.</text>
</comment>
<name>A0AAN6ICB2_9EURO</name>
<reference evidence="2" key="1">
    <citation type="journal article" date="2022" name="bioRxiv">
        <title>Deciphering the potential niche of two novel black yeast fungi from a biological soil crust based on their genomes, phenotypes, and melanin regulation.</title>
        <authorList>
            <consortium name="DOE Joint Genome Institute"/>
            <person name="Carr E.C."/>
            <person name="Barton Q."/>
            <person name="Grambo S."/>
            <person name="Sullivan M."/>
            <person name="Renfro C.M."/>
            <person name="Kuo A."/>
            <person name="Pangilinan J."/>
            <person name="Lipzen A."/>
            <person name="Keymanesh K."/>
            <person name="Savage E."/>
            <person name="Barry K."/>
            <person name="Grigoriev I.V."/>
            <person name="Riekhof W.R."/>
            <person name="Harris S.S."/>
        </authorList>
    </citation>
    <scope>NUCLEOTIDE SEQUENCE</scope>
    <source>
        <strain evidence="2">JF 03-4F</strain>
    </source>
</reference>
<evidence type="ECO:0000256" key="1">
    <source>
        <dbReference type="ARBA" id="ARBA00009003"/>
    </source>
</evidence>
<accession>A0AAN6ICB2</accession>
<sequence>MNDPTTPVLGGCLPKQIRRALPVCLILLLLALCLSTAGPMGAFSVAVSYHASLASGRFPKKIWQTWKVDPLDFEERDLTTARTWISKNPEHRYEVLTDQNDLYYVETHFGPAGFNRPDIVHMYRSLTAKIIKADLLRYLVMYVEGGVYTDIDVEALKPLDRFIPSRYKEKDIDMVIGVEIDQPEFRNHSILGAKCQSFCQWTFMCMPRLRVMMRLINNILKWLNDVAREQGVSISEIQLDFDGVISGTGPSAFTKAILADMAKRTGEDVSWDCFHNMGESKLVGGILVLTVEAFAAGQGHSDSGNHNAKTALVKHHYHASGWPSSHPRYMHPVHGEVERCNWDANCVREWDANKAAFDALTPEEQASQIALKEATNANAEVVVPPEAQLLIP</sequence>
<evidence type="ECO:0000313" key="2">
    <source>
        <dbReference type="EMBL" id="KAI1611815.1"/>
    </source>
</evidence>
<dbReference type="InterPro" id="IPR029044">
    <property type="entry name" value="Nucleotide-diphossugar_trans"/>
</dbReference>
<dbReference type="PANTHER" id="PTHR31834:SF8">
    <property type="entry name" value="TRANSFERASE, PUTATIVE (AFU_ORTHOLOGUE AFUA_6G14040)-RELATED"/>
    <property type="match status" value="1"/>
</dbReference>
<keyword evidence="3" id="KW-1185">Reference proteome</keyword>